<dbReference type="CAZy" id="CBM2">
    <property type="family name" value="Carbohydrate-Binding Module Family 2"/>
</dbReference>
<keyword evidence="7 10" id="KW-0119">Carbohydrate metabolism</keyword>
<feature type="domain" description="CBM2" evidence="12">
    <location>
        <begin position="386"/>
        <end position="494"/>
    </location>
</feature>
<evidence type="ECO:0000256" key="8">
    <source>
        <dbReference type="ARBA" id="ARBA00023295"/>
    </source>
</evidence>
<dbReference type="KEGG" id="cai:Caci_0474"/>
<dbReference type="AlphaFoldDB" id="C7PX75"/>
<evidence type="ECO:0000313" key="15">
    <source>
        <dbReference type="Proteomes" id="UP000000851"/>
    </source>
</evidence>
<feature type="domain" description="GH11" evidence="13">
    <location>
        <begin position="18"/>
        <end position="204"/>
    </location>
</feature>
<evidence type="ECO:0000256" key="6">
    <source>
        <dbReference type="ARBA" id="ARBA00022801"/>
    </source>
</evidence>
<dbReference type="SUPFAM" id="SSF49899">
    <property type="entry name" value="Concanavalin A-like lectins/glucanases"/>
    <property type="match status" value="1"/>
</dbReference>
<dbReference type="SUPFAM" id="SSF49384">
    <property type="entry name" value="Carbohydrate-binding domain"/>
    <property type="match status" value="1"/>
</dbReference>
<dbReference type="SUPFAM" id="SSF49313">
    <property type="entry name" value="Cadherin-like"/>
    <property type="match status" value="2"/>
</dbReference>
<dbReference type="HOGENOM" id="CLU_551738_0_0_11"/>
<organism evidence="14 15">
    <name type="scientific">Catenulispora acidiphila (strain DSM 44928 / JCM 14897 / NBRC 102108 / NRRL B-24433 / ID139908)</name>
    <dbReference type="NCBI Taxonomy" id="479433"/>
    <lineage>
        <taxon>Bacteria</taxon>
        <taxon>Bacillati</taxon>
        <taxon>Actinomycetota</taxon>
        <taxon>Actinomycetes</taxon>
        <taxon>Catenulisporales</taxon>
        <taxon>Catenulisporaceae</taxon>
        <taxon>Catenulispora</taxon>
    </lineage>
</organism>
<dbReference type="Pfam" id="PF05345">
    <property type="entry name" value="He_PIG"/>
    <property type="match status" value="2"/>
</dbReference>
<dbReference type="PROSITE" id="PS51761">
    <property type="entry name" value="GH11_3"/>
    <property type="match status" value="1"/>
</dbReference>
<dbReference type="PRINTS" id="PR00911">
    <property type="entry name" value="GLHYDRLASE11"/>
</dbReference>
<dbReference type="GO" id="GO:0005509">
    <property type="term" value="F:calcium ion binding"/>
    <property type="evidence" value="ECO:0007669"/>
    <property type="project" value="InterPro"/>
</dbReference>
<dbReference type="InterPro" id="IPR001137">
    <property type="entry name" value="Glyco_hydro_11"/>
</dbReference>
<dbReference type="PROSITE" id="PS00777">
    <property type="entry name" value="GH11_2"/>
    <property type="match status" value="1"/>
</dbReference>
<dbReference type="SMART" id="SM00637">
    <property type="entry name" value="CBD_II"/>
    <property type="match status" value="1"/>
</dbReference>
<evidence type="ECO:0000256" key="10">
    <source>
        <dbReference type="PROSITE-ProRule" id="PRU01097"/>
    </source>
</evidence>
<keyword evidence="9 10" id="KW-0624">Polysaccharide degradation</keyword>
<evidence type="ECO:0000256" key="5">
    <source>
        <dbReference type="ARBA" id="ARBA00022651"/>
    </source>
</evidence>
<feature type="active site" description="Nucleophile" evidence="10">
    <location>
        <position position="102"/>
    </location>
</feature>
<dbReference type="Gene3D" id="2.60.120.180">
    <property type="match status" value="1"/>
</dbReference>
<feature type="signal peptide" evidence="11">
    <location>
        <begin position="1"/>
        <end position="15"/>
    </location>
</feature>
<dbReference type="GO" id="GO:0031176">
    <property type="term" value="F:endo-1,4-beta-xylanase activity"/>
    <property type="evidence" value="ECO:0007669"/>
    <property type="project" value="UniProtKB-UniRule"/>
</dbReference>
<dbReference type="FunFam" id="2.60.120.180:FF:000001">
    <property type="entry name" value="Endo-1,4-beta-xylanase"/>
    <property type="match status" value="1"/>
</dbReference>
<evidence type="ECO:0000256" key="7">
    <source>
        <dbReference type="ARBA" id="ARBA00023277"/>
    </source>
</evidence>
<dbReference type="eggNOG" id="COG5520">
    <property type="taxonomic scope" value="Bacteria"/>
</dbReference>
<dbReference type="EC" id="3.2.1.8" evidence="4 10"/>
<dbReference type="InterPro" id="IPR013319">
    <property type="entry name" value="GH11/12"/>
</dbReference>
<dbReference type="Proteomes" id="UP000000851">
    <property type="component" value="Chromosome"/>
</dbReference>
<protein>
    <recommendedName>
        <fullName evidence="4 10">endo-1,4-beta-xylanase</fullName>
        <ecNumber evidence="4 10">3.2.1.8</ecNumber>
    </recommendedName>
</protein>
<dbReference type="GO" id="GO:0016020">
    <property type="term" value="C:membrane"/>
    <property type="evidence" value="ECO:0007669"/>
    <property type="project" value="InterPro"/>
</dbReference>
<evidence type="ECO:0000259" key="12">
    <source>
        <dbReference type="PROSITE" id="PS51173"/>
    </source>
</evidence>
<dbReference type="PANTHER" id="PTHR46828:SF2">
    <property type="entry name" value="ENDO-1,4-BETA-XYLANASE A-RELATED"/>
    <property type="match status" value="1"/>
</dbReference>
<evidence type="ECO:0000256" key="11">
    <source>
        <dbReference type="SAM" id="SignalP"/>
    </source>
</evidence>
<feature type="active site" description="Proton donor" evidence="10">
    <location>
        <position position="191"/>
    </location>
</feature>
<comment type="similarity">
    <text evidence="3 10">Belongs to the glycosyl hydrolase 11 (cellulase G) family.</text>
</comment>
<name>C7PX75_CATAD</name>
<comment type="catalytic activity">
    <reaction evidence="1 10">
        <text>Endohydrolysis of (1-&gt;4)-beta-D-xylosidic linkages in xylans.</text>
        <dbReference type="EC" id="3.2.1.8"/>
    </reaction>
</comment>
<dbReference type="InterPro" id="IPR001919">
    <property type="entry name" value="CBD2"/>
</dbReference>
<keyword evidence="6 10" id="KW-0378">Hydrolase</keyword>
<keyword evidence="15" id="KW-1185">Reference proteome</keyword>
<dbReference type="InParanoid" id="C7PX75"/>
<comment type="pathway">
    <text evidence="2 10">Glycan degradation; xylan degradation.</text>
</comment>
<proteinExistence type="inferred from homology"/>
<evidence type="ECO:0000256" key="2">
    <source>
        <dbReference type="ARBA" id="ARBA00004851"/>
    </source>
</evidence>
<dbReference type="PANTHER" id="PTHR46828">
    <property type="entry name" value="ENDO-1,4-BETA-XYLANASE A-RELATED"/>
    <property type="match status" value="1"/>
</dbReference>
<dbReference type="eggNOG" id="COG0726">
    <property type="taxonomic scope" value="Bacteria"/>
</dbReference>
<dbReference type="InterPro" id="IPR012291">
    <property type="entry name" value="CBM2_carb-bd_dom_sf"/>
</dbReference>
<dbReference type="InterPro" id="IPR006644">
    <property type="entry name" value="Cadg"/>
</dbReference>
<reference evidence="14 15" key="1">
    <citation type="journal article" date="2009" name="Stand. Genomic Sci.">
        <title>Complete genome sequence of Catenulispora acidiphila type strain (ID 139908).</title>
        <authorList>
            <person name="Copeland A."/>
            <person name="Lapidus A."/>
            <person name="Glavina Del Rio T."/>
            <person name="Nolan M."/>
            <person name="Lucas S."/>
            <person name="Chen F."/>
            <person name="Tice H."/>
            <person name="Cheng J.F."/>
            <person name="Bruce D."/>
            <person name="Goodwin L."/>
            <person name="Pitluck S."/>
            <person name="Mikhailova N."/>
            <person name="Pati A."/>
            <person name="Ivanova N."/>
            <person name="Mavromatis K."/>
            <person name="Chen A."/>
            <person name="Palaniappan K."/>
            <person name="Chain P."/>
            <person name="Land M."/>
            <person name="Hauser L."/>
            <person name="Chang Y.J."/>
            <person name="Jeffries C.D."/>
            <person name="Chertkov O."/>
            <person name="Brettin T."/>
            <person name="Detter J.C."/>
            <person name="Han C."/>
            <person name="Ali Z."/>
            <person name="Tindall B.J."/>
            <person name="Goker M."/>
            <person name="Bristow J."/>
            <person name="Eisen J.A."/>
            <person name="Markowitz V."/>
            <person name="Hugenholtz P."/>
            <person name="Kyrpides N.C."/>
            <person name="Klenk H.P."/>
        </authorList>
    </citation>
    <scope>NUCLEOTIDE SEQUENCE [LARGE SCALE GENOMIC DNA]</scope>
    <source>
        <strain evidence="15">DSM 44928 / JCM 14897 / NBRC 102108 / NRRL B-24433 / ID139908</strain>
    </source>
</reference>
<dbReference type="InterPro" id="IPR013783">
    <property type="entry name" value="Ig-like_fold"/>
</dbReference>
<dbReference type="PROSITE" id="PS51173">
    <property type="entry name" value="CBM2"/>
    <property type="match status" value="1"/>
</dbReference>
<keyword evidence="11" id="KW-0732">Signal</keyword>
<dbReference type="InterPro" id="IPR015919">
    <property type="entry name" value="Cadherin-like_sf"/>
</dbReference>
<dbReference type="CAZy" id="GH11">
    <property type="family name" value="Glycoside Hydrolase Family 11"/>
</dbReference>
<gene>
    <name evidence="14" type="ordered locus">Caci_0474</name>
</gene>
<dbReference type="InterPro" id="IPR013320">
    <property type="entry name" value="ConA-like_dom_sf"/>
</dbReference>
<dbReference type="InterPro" id="IPR033123">
    <property type="entry name" value="GH11_dom"/>
</dbReference>
<dbReference type="GO" id="GO:0045493">
    <property type="term" value="P:xylan catabolic process"/>
    <property type="evidence" value="ECO:0007669"/>
    <property type="project" value="UniProtKB-UniRule"/>
</dbReference>
<evidence type="ECO:0000256" key="3">
    <source>
        <dbReference type="ARBA" id="ARBA00007792"/>
    </source>
</evidence>
<dbReference type="EMBL" id="CP001700">
    <property type="protein sequence ID" value="ACU69426.1"/>
    <property type="molecule type" value="Genomic_DNA"/>
</dbReference>
<dbReference type="GO" id="GO:0030247">
    <property type="term" value="F:polysaccharide binding"/>
    <property type="evidence" value="ECO:0007669"/>
    <property type="project" value="UniProtKB-UniRule"/>
</dbReference>
<dbReference type="InterPro" id="IPR008965">
    <property type="entry name" value="CBM2/CBM3_carb-bd_dom_sf"/>
</dbReference>
<dbReference type="Gene3D" id="2.60.40.10">
    <property type="entry name" value="Immunoglobulins"/>
    <property type="match status" value="2"/>
</dbReference>
<evidence type="ECO:0000256" key="1">
    <source>
        <dbReference type="ARBA" id="ARBA00000681"/>
    </source>
</evidence>
<evidence type="ECO:0000256" key="9">
    <source>
        <dbReference type="ARBA" id="ARBA00023326"/>
    </source>
</evidence>
<dbReference type="Pfam" id="PF00457">
    <property type="entry name" value="Glyco_hydro_11"/>
    <property type="match status" value="1"/>
</dbReference>
<keyword evidence="8 10" id="KW-0326">Glycosidase</keyword>
<dbReference type="Gene3D" id="2.60.40.290">
    <property type="match status" value="1"/>
</dbReference>
<dbReference type="SMR" id="C7PX75"/>
<dbReference type="UniPathway" id="UPA00114"/>
<keyword evidence="5 10" id="KW-0858">Xylan degradation</keyword>
<evidence type="ECO:0000256" key="4">
    <source>
        <dbReference type="ARBA" id="ARBA00012590"/>
    </source>
</evidence>
<accession>C7PX75</accession>
<sequence length="494" mass="49816" precursor="true">MLAGVMALLPGTAGAATTICSSQTNTVSGYWYSFWTEGSGSACMTFGSAGNYSTSWSNAGNFVAGLGWSTGGRKTVSYSGSFNPSGNGYLSLYGWTTNPLVEYYITDSWGSYRPTGTYKGTVTSDGGTYDIYETTRYNEPSIIGTATFNQYWAVRQSKRVGGTITTGNFFDAWASHGMNMGQYNYMILATEGYQSSGNSNITIGGSVTNTVTVTNPGSQSTTAGSPASVQVHASDSASGQTLAYTASGLPPGLSINSGSGLISGTPTTPGSYQVTVTGTDTTGAKGSATFTWTVGSETGTLVTVTSPGNQTGSVGTAISPIQIQATDSAGQALTYSATGLPAGLSISSSGVISGTPTAAGTSDVTVTASDSSGSGSATFTWSISGGGTTTGVCHATYARTSEWPGGFTANVTIANTGTTAVNGWTLGWSFPGDQKITNAWSATATQSGSNVTATNVAYNGSIAPGGTTSFGFQGTYGSNDSSPTAFTLNGTACS</sequence>
<dbReference type="SMART" id="SM00736">
    <property type="entry name" value="CADG"/>
    <property type="match status" value="2"/>
</dbReference>
<dbReference type="STRING" id="479433.Caci_0474"/>
<dbReference type="Pfam" id="PF00553">
    <property type="entry name" value="CBM_2"/>
    <property type="match status" value="1"/>
</dbReference>
<evidence type="ECO:0000259" key="13">
    <source>
        <dbReference type="PROSITE" id="PS51761"/>
    </source>
</evidence>
<dbReference type="InterPro" id="IPR033119">
    <property type="entry name" value="GH11_AS_2"/>
</dbReference>
<evidence type="ECO:0000313" key="14">
    <source>
        <dbReference type="EMBL" id="ACU69426.1"/>
    </source>
</evidence>
<feature type="chain" id="PRO_5002980425" description="endo-1,4-beta-xylanase" evidence="11">
    <location>
        <begin position="16"/>
        <end position="494"/>
    </location>
</feature>